<feature type="region of interest" description="Disordered" evidence="2">
    <location>
        <begin position="347"/>
        <end position="381"/>
    </location>
</feature>
<evidence type="ECO:0000313" key="5">
    <source>
        <dbReference type="EMBL" id="TDO45822.1"/>
    </source>
</evidence>
<dbReference type="GO" id="GO:0003677">
    <property type="term" value="F:DNA binding"/>
    <property type="evidence" value="ECO:0007669"/>
    <property type="project" value="UniProtKB-KW"/>
</dbReference>
<dbReference type="Pfam" id="PF07282">
    <property type="entry name" value="Cas12f1-like_TNB"/>
    <property type="match status" value="1"/>
</dbReference>
<evidence type="ECO:0000259" key="4">
    <source>
        <dbReference type="Pfam" id="PF07987"/>
    </source>
</evidence>
<organism evidence="5 6">
    <name type="scientific">Kribbella caucasensis</name>
    <dbReference type="NCBI Taxonomy" id="2512215"/>
    <lineage>
        <taxon>Bacteria</taxon>
        <taxon>Bacillati</taxon>
        <taxon>Actinomycetota</taxon>
        <taxon>Actinomycetes</taxon>
        <taxon>Propionibacteriales</taxon>
        <taxon>Kribbellaceae</taxon>
        <taxon>Kribbella</taxon>
    </lineage>
</organism>
<feature type="domain" description="YncI copper-binding" evidence="4">
    <location>
        <begin position="153"/>
        <end position="300"/>
    </location>
</feature>
<dbReference type="InterPro" id="IPR010095">
    <property type="entry name" value="Cas12f1-like_TNB"/>
</dbReference>
<dbReference type="Gene3D" id="2.60.40.2230">
    <property type="entry name" value="Uncharacterised protein YcnI-like PF07987, DUF1775"/>
    <property type="match status" value="1"/>
</dbReference>
<keyword evidence="6" id="KW-1185">Reference proteome</keyword>
<dbReference type="GO" id="GO:0046872">
    <property type="term" value="F:metal ion binding"/>
    <property type="evidence" value="ECO:0007669"/>
    <property type="project" value="UniProtKB-KW"/>
</dbReference>
<protein>
    <submittedName>
        <fullName evidence="5">Uncharacterized protein YcnI</fullName>
    </submittedName>
</protein>
<sequence length="381" mass="39302">MSRFRMYPTPAQQAALRVQCGHARYVWNLAFEQWSRVNPAYTSQTCSVCGHCAPENRDSQAVFRCVACGHRANADVNAAVNIAAGRAVSARRETPPRASLKREPQRYLRVVVGIPVLQGGEDVKSNKLVLRAAAIAAASAFVMLGAANSASAHVTVSSPDAKPGGYAKLVFRVPTESDTAATTKLVVSLPKDHPFAHVGAQVKDGWKVVKTTEKLPAAVKVGDVTLTEAITTVTWTATAGGVPANEFDEFALSVGRLPEGVDSLSFPAEQTYSDGEVVKWAEVSKRDTDKPEHPAPALKLAAAITPVAATTDAAEDGGADPLARALGGAGLLLGLIGLGLGLRARRPTSAAVAADPADGSGAGPDSGAGPVSGGGSSQAKL</sequence>
<evidence type="ECO:0000256" key="2">
    <source>
        <dbReference type="SAM" id="MobiDB-lite"/>
    </source>
</evidence>
<accession>A0A4R6KA35</accession>
<reference evidence="5 6" key="1">
    <citation type="submission" date="2019-03" db="EMBL/GenBank/DDBJ databases">
        <title>Genomic Encyclopedia of Type Strains, Phase III (KMG-III): the genomes of soil and plant-associated and newly described type strains.</title>
        <authorList>
            <person name="Whitman W."/>
        </authorList>
    </citation>
    <scope>NUCLEOTIDE SEQUENCE [LARGE SCALE GENOMIC DNA]</scope>
    <source>
        <strain evidence="5 6">VKM Ac-2527</strain>
    </source>
</reference>
<feature type="compositionally biased region" description="Low complexity" evidence="2">
    <location>
        <begin position="349"/>
        <end position="359"/>
    </location>
</feature>
<dbReference type="Pfam" id="PF07987">
    <property type="entry name" value="DUF1775"/>
    <property type="match status" value="1"/>
</dbReference>
<feature type="compositionally biased region" description="Gly residues" evidence="2">
    <location>
        <begin position="360"/>
        <end position="381"/>
    </location>
</feature>
<dbReference type="EMBL" id="SNWQ01000012">
    <property type="protein sequence ID" value="TDO45822.1"/>
    <property type="molecule type" value="Genomic_DNA"/>
</dbReference>
<keyword evidence="1" id="KW-0238">DNA-binding</keyword>
<proteinExistence type="predicted"/>
<gene>
    <name evidence="5" type="ORF">EV643_112149</name>
</gene>
<dbReference type="InterPro" id="IPR012533">
    <property type="entry name" value="YcnI-copper_dom"/>
</dbReference>
<comment type="caution">
    <text evidence="5">The sequence shown here is derived from an EMBL/GenBank/DDBJ whole genome shotgun (WGS) entry which is preliminary data.</text>
</comment>
<feature type="domain" description="Cas12f1-like TNB" evidence="3">
    <location>
        <begin position="34"/>
        <end position="82"/>
    </location>
</feature>
<dbReference type="CDD" id="cd08545">
    <property type="entry name" value="YcnI_like"/>
    <property type="match status" value="1"/>
</dbReference>
<evidence type="ECO:0000259" key="3">
    <source>
        <dbReference type="Pfam" id="PF07282"/>
    </source>
</evidence>
<evidence type="ECO:0000313" key="6">
    <source>
        <dbReference type="Proteomes" id="UP000295388"/>
    </source>
</evidence>
<name>A0A4R6KA35_9ACTN</name>
<dbReference type="Proteomes" id="UP000295388">
    <property type="component" value="Unassembled WGS sequence"/>
</dbReference>
<dbReference type="AlphaFoldDB" id="A0A4R6KA35"/>
<evidence type="ECO:0000256" key="1">
    <source>
        <dbReference type="ARBA" id="ARBA00023125"/>
    </source>
</evidence>
<dbReference type="InterPro" id="IPR038507">
    <property type="entry name" value="YcnI-like_sf"/>
</dbReference>